<dbReference type="EMBL" id="KZ678134">
    <property type="protein sequence ID" value="PSN68348.1"/>
    <property type="molecule type" value="Genomic_DNA"/>
</dbReference>
<reference evidence="1 2" key="1">
    <citation type="journal article" date="2018" name="Front. Microbiol.">
        <title>Genome-Wide Analysis of Corynespora cassiicola Leaf Fall Disease Putative Effectors.</title>
        <authorList>
            <person name="Lopez D."/>
            <person name="Ribeiro S."/>
            <person name="Label P."/>
            <person name="Fumanal B."/>
            <person name="Venisse J.S."/>
            <person name="Kohler A."/>
            <person name="de Oliveira R.R."/>
            <person name="Labutti K."/>
            <person name="Lipzen A."/>
            <person name="Lail K."/>
            <person name="Bauer D."/>
            <person name="Ohm R.A."/>
            <person name="Barry K.W."/>
            <person name="Spatafora J."/>
            <person name="Grigoriev I.V."/>
            <person name="Martin F.M."/>
            <person name="Pujade-Renaud V."/>
        </authorList>
    </citation>
    <scope>NUCLEOTIDE SEQUENCE [LARGE SCALE GENOMIC DNA]</scope>
    <source>
        <strain evidence="1 2">Philippines</strain>
    </source>
</reference>
<evidence type="ECO:0000313" key="2">
    <source>
        <dbReference type="Proteomes" id="UP000240883"/>
    </source>
</evidence>
<organism evidence="1 2">
    <name type="scientific">Corynespora cassiicola Philippines</name>
    <dbReference type="NCBI Taxonomy" id="1448308"/>
    <lineage>
        <taxon>Eukaryota</taxon>
        <taxon>Fungi</taxon>
        <taxon>Dikarya</taxon>
        <taxon>Ascomycota</taxon>
        <taxon>Pezizomycotina</taxon>
        <taxon>Dothideomycetes</taxon>
        <taxon>Pleosporomycetidae</taxon>
        <taxon>Pleosporales</taxon>
        <taxon>Corynesporascaceae</taxon>
        <taxon>Corynespora</taxon>
    </lineage>
</organism>
<sequence length="249" mass="26631">MVALVDAQVLDMLLRLSPPSVYASLGLLSHQGPTSIYLLWLGRDMTTHPGPDSGSQTVPVCRTVPAPLRKSHSEQPSASPTGGCTRTPKASKLSCFAHRSCHVQLPNCLCKSGVPETWRLQTYVSLIGTFRALPLGTSTPRTLPPCHAVHSALLLSICQAGTASMTPWAYQDTAARWRAEGEVVAARAGMLITDPSLRCRGVASTRTPSVPWSQIQSSVTASRRHKPTWHRPGPADGQISTCICCSASV</sequence>
<dbReference type="Proteomes" id="UP000240883">
    <property type="component" value="Unassembled WGS sequence"/>
</dbReference>
<proteinExistence type="predicted"/>
<keyword evidence="2" id="KW-1185">Reference proteome</keyword>
<evidence type="ECO:0000313" key="1">
    <source>
        <dbReference type="EMBL" id="PSN68348.1"/>
    </source>
</evidence>
<accession>A0A2T2NTE3</accession>
<name>A0A2T2NTE3_CORCC</name>
<dbReference type="AlphaFoldDB" id="A0A2T2NTE3"/>
<gene>
    <name evidence="1" type="ORF">BS50DRAFT_361787</name>
</gene>
<protein>
    <submittedName>
        <fullName evidence="1">Uncharacterized protein</fullName>
    </submittedName>
</protein>